<dbReference type="EMBL" id="ML119135">
    <property type="protein sequence ID" value="RPB11482.1"/>
    <property type="molecule type" value="Genomic_DNA"/>
</dbReference>
<feature type="transmembrane region" description="Helical" evidence="1">
    <location>
        <begin position="12"/>
        <end position="33"/>
    </location>
</feature>
<dbReference type="OrthoDB" id="5338805at2759"/>
<feature type="transmembrane region" description="Helical" evidence="1">
    <location>
        <begin position="115"/>
        <end position="135"/>
    </location>
</feature>
<protein>
    <recommendedName>
        <fullName evidence="4">MARVEL domain-containing protein</fullName>
    </recommendedName>
</protein>
<keyword evidence="1" id="KW-0812">Transmembrane</keyword>
<dbReference type="Proteomes" id="UP000277580">
    <property type="component" value="Unassembled WGS sequence"/>
</dbReference>
<dbReference type="InParanoid" id="A0A3N4KQ83"/>
<proteinExistence type="predicted"/>
<accession>A0A3N4KQ83</accession>
<gene>
    <name evidence="2" type="ORF">P167DRAFT_214952</name>
</gene>
<dbReference type="AlphaFoldDB" id="A0A3N4KQ83"/>
<organism evidence="2 3">
    <name type="scientific">Morchella conica CCBAS932</name>
    <dbReference type="NCBI Taxonomy" id="1392247"/>
    <lineage>
        <taxon>Eukaryota</taxon>
        <taxon>Fungi</taxon>
        <taxon>Dikarya</taxon>
        <taxon>Ascomycota</taxon>
        <taxon>Pezizomycotina</taxon>
        <taxon>Pezizomycetes</taxon>
        <taxon>Pezizales</taxon>
        <taxon>Morchellaceae</taxon>
        <taxon>Morchella</taxon>
    </lineage>
</organism>
<evidence type="ECO:0000256" key="1">
    <source>
        <dbReference type="SAM" id="Phobius"/>
    </source>
</evidence>
<feature type="transmembrane region" description="Helical" evidence="1">
    <location>
        <begin position="45"/>
        <end position="66"/>
    </location>
</feature>
<evidence type="ECO:0000313" key="2">
    <source>
        <dbReference type="EMBL" id="RPB11482.1"/>
    </source>
</evidence>
<evidence type="ECO:0000313" key="3">
    <source>
        <dbReference type="Proteomes" id="UP000277580"/>
    </source>
</evidence>
<reference evidence="2 3" key="1">
    <citation type="journal article" date="2018" name="Nat. Ecol. Evol.">
        <title>Pezizomycetes genomes reveal the molecular basis of ectomycorrhizal truffle lifestyle.</title>
        <authorList>
            <person name="Murat C."/>
            <person name="Payen T."/>
            <person name="Noel B."/>
            <person name="Kuo A."/>
            <person name="Morin E."/>
            <person name="Chen J."/>
            <person name="Kohler A."/>
            <person name="Krizsan K."/>
            <person name="Balestrini R."/>
            <person name="Da Silva C."/>
            <person name="Montanini B."/>
            <person name="Hainaut M."/>
            <person name="Levati E."/>
            <person name="Barry K.W."/>
            <person name="Belfiori B."/>
            <person name="Cichocki N."/>
            <person name="Clum A."/>
            <person name="Dockter R.B."/>
            <person name="Fauchery L."/>
            <person name="Guy J."/>
            <person name="Iotti M."/>
            <person name="Le Tacon F."/>
            <person name="Lindquist E.A."/>
            <person name="Lipzen A."/>
            <person name="Malagnac F."/>
            <person name="Mello A."/>
            <person name="Molinier V."/>
            <person name="Miyauchi S."/>
            <person name="Poulain J."/>
            <person name="Riccioni C."/>
            <person name="Rubini A."/>
            <person name="Sitrit Y."/>
            <person name="Splivallo R."/>
            <person name="Traeger S."/>
            <person name="Wang M."/>
            <person name="Zifcakova L."/>
            <person name="Wipf D."/>
            <person name="Zambonelli A."/>
            <person name="Paolocci F."/>
            <person name="Nowrousian M."/>
            <person name="Ottonello S."/>
            <person name="Baldrian P."/>
            <person name="Spatafora J.W."/>
            <person name="Henrissat B."/>
            <person name="Nagy L.G."/>
            <person name="Aury J.M."/>
            <person name="Wincker P."/>
            <person name="Grigoriev I.V."/>
            <person name="Bonfante P."/>
            <person name="Martin F.M."/>
        </authorList>
    </citation>
    <scope>NUCLEOTIDE SEQUENCE [LARGE SCALE GENOMIC DNA]</scope>
    <source>
        <strain evidence="2 3">CCBAS932</strain>
    </source>
</reference>
<feature type="transmembrane region" description="Helical" evidence="1">
    <location>
        <begin position="72"/>
        <end position="94"/>
    </location>
</feature>
<keyword evidence="1" id="KW-0472">Membrane</keyword>
<evidence type="ECO:0008006" key="4">
    <source>
        <dbReference type="Google" id="ProtNLM"/>
    </source>
</evidence>
<name>A0A3N4KQ83_9PEZI</name>
<keyword evidence="3" id="KW-1185">Reference proteome</keyword>
<keyword evidence="1" id="KW-1133">Transmembrane helix</keyword>
<sequence length="371" mass="40439">MSFRPSRHTIRLLGSITIVLTVSTTVFFILYSASTISARSVLSSSCTAAAAFDITTCILLLLFTIFPPEKRLYLLGGVISTALAVVLSTLALGWMSFRPKAMPNTMFGRDRDPMVIAGFSLFVVSLVFQAIFWTLQAFNCLRSSDGTERLESASETVIEKPPEPVDFTSHNFSSSTTLGDNSHNPFVLRPTPTHSKLHNPTVLYVIQTPPITGLGAEVDPFDTWDTSDVCATQRAACTLAAIECEQNTDATIGLGIFTPADITITDCKSTGIEVEMEEVLDAIRIHPPVIERQSSPPIPDYDMTPRSASFPGNVFREHISMMRMSRTPTLVISPTGGSREFDEGSGRLVNIRGSQSEFGTGNLLVRSQTMV</sequence>